<comment type="subcellular location">
    <subcellularLocation>
        <location evidence="1">Membrane</location>
        <topology evidence="1">Single-pass type I membrane protein</topology>
    </subcellularLocation>
</comment>
<dbReference type="PANTHER" id="PTHR24365">
    <property type="entry name" value="TOLL-LIKE RECEPTOR"/>
    <property type="match status" value="1"/>
</dbReference>
<dbReference type="GO" id="GO:0038023">
    <property type="term" value="F:signaling receptor activity"/>
    <property type="evidence" value="ECO:0007669"/>
    <property type="project" value="TreeGrafter"/>
</dbReference>
<keyword evidence="12" id="KW-0325">Glycoprotein</keyword>
<dbReference type="GO" id="GO:0002224">
    <property type="term" value="P:toll-like receptor signaling pathway"/>
    <property type="evidence" value="ECO:0007669"/>
    <property type="project" value="TreeGrafter"/>
</dbReference>
<dbReference type="GO" id="GO:0045087">
    <property type="term" value="P:innate immune response"/>
    <property type="evidence" value="ECO:0007669"/>
    <property type="project" value="UniProtKB-KW"/>
</dbReference>
<evidence type="ECO:0000256" key="11">
    <source>
        <dbReference type="ARBA" id="ARBA00023170"/>
    </source>
</evidence>
<name>A0A8X7XB95_POLSE</name>
<keyword evidence="6" id="KW-0732">Signal</keyword>
<evidence type="ECO:0000256" key="13">
    <source>
        <dbReference type="ARBA" id="ARBA00023198"/>
    </source>
</evidence>
<evidence type="ECO:0000256" key="4">
    <source>
        <dbReference type="ARBA" id="ARBA00022614"/>
    </source>
</evidence>
<keyword evidence="8" id="KW-0391">Immunity</keyword>
<feature type="non-terminal residue" evidence="15">
    <location>
        <position position="1"/>
    </location>
</feature>
<accession>A0A8X7XB95</accession>
<evidence type="ECO:0000256" key="10">
    <source>
        <dbReference type="ARBA" id="ARBA00023136"/>
    </source>
</evidence>
<sequence length="176" mass="21124">MMWQWTQTKQRAKTKQILETRRDLAYNAFVSYSQDDSSWVKEYLLPNLEEMGTLKICYHERNFIAGKSIIENIITCIEKSYKSIFVLSTNFISSEWCHYELYFAQHQLLSENTENLILILLEPIPHYMIPSKYYKLKDLMSRKTYMEWPQDKNKHKLFWANLRSAIHINLSELAAR</sequence>
<dbReference type="Proteomes" id="UP000886611">
    <property type="component" value="Unassembled WGS sequence"/>
</dbReference>
<evidence type="ECO:0000256" key="8">
    <source>
        <dbReference type="ARBA" id="ARBA00022859"/>
    </source>
</evidence>
<dbReference type="GO" id="GO:0006954">
    <property type="term" value="P:inflammatory response"/>
    <property type="evidence" value="ECO:0007669"/>
    <property type="project" value="UniProtKB-KW"/>
</dbReference>
<keyword evidence="4" id="KW-0433">Leucine-rich repeat</keyword>
<evidence type="ECO:0000256" key="1">
    <source>
        <dbReference type="ARBA" id="ARBA00004479"/>
    </source>
</evidence>
<keyword evidence="9" id="KW-1133">Transmembrane helix</keyword>
<keyword evidence="13" id="KW-0395">Inflammatory response</keyword>
<dbReference type="SMART" id="SM00255">
    <property type="entry name" value="TIR"/>
    <property type="match status" value="1"/>
</dbReference>
<evidence type="ECO:0000313" key="15">
    <source>
        <dbReference type="EMBL" id="KAG2466035.1"/>
    </source>
</evidence>
<evidence type="ECO:0000256" key="5">
    <source>
        <dbReference type="ARBA" id="ARBA00022692"/>
    </source>
</evidence>
<evidence type="ECO:0000256" key="12">
    <source>
        <dbReference type="ARBA" id="ARBA00023180"/>
    </source>
</evidence>
<reference evidence="15 16" key="1">
    <citation type="journal article" date="2021" name="Cell">
        <title>Tracing the genetic footprints of vertebrate landing in non-teleost ray-finned fishes.</title>
        <authorList>
            <person name="Bi X."/>
            <person name="Wang K."/>
            <person name="Yang L."/>
            <person name="Pan H."/>
            <person name="Jiang H."/>
            <person name="Wei Q."/>
            <person name="Fang M."/>
            <person name="Yu H."/>
            <person name="Zhu C."/>
            <person name="Cai Y."/>
            <person name="He Y."/>
            <person name="Gan X."/>
            <person name="Zeng H."/>
            <person name="Yu D."/>
            <person name="Zhu Y."/>
            <person name="Jiang H."/>
            <person name="Qiu Q."/>
            <person name="Yang H."/>
            <person name="Zhang Y.E."/>
            <person name="Wang W."/>
            <person name="Zhu M."/>
            <person name="He S."/>
            <person name="Zhang G."/>
        </authorList>
    </citation>
    <scope>NUCLEOTIDE SEQUENCE [LARGE SCALE GENOMIC DNA]</scope>
    <source>
        <strain evidence="15">Bchr_013</strain>
    </source>
</reference>
<evidence type="ECO:0000256" key="7">
    <source>
        <dbReference type="ARBA" id="ARBA00022737"/>
    </source>
</evidence>
<dbReference type="Gene3D" id="3.40.50.10140">
    <property type="entry name" value="Toll/interleukin-1 receptor homology (TIR) domain"/>
    <property type="match status" value="1"/>
</dbReference>
<dbReference type="InterPro" id="IPR000157">
    <property type="entry name" value="TIR_dom"/>
</dbReference>
<dbReference type="AlphaFoldDB" id="A0A8X7XB95"/>
<dbReference type="Pfam" id="PF01582">
    <property type="entry name" value="TIR"/>
    <property type="match status" value="1"/>
</dbReference>
<protein>
    <submittedName>
        <fullName evidence="15">TLR1 protein</fullName>
    </submittedName>
</protein>
<keyword evidence="11" id="KW-0675">Receptor</keyword>
<evidence type="ECO:0000313" key="16">
    <source>
        <dbReference type="Proteomes" id="UP000886611"/>
    </source>
</evidence>
<feature type="non-terminal residue" evidence="15">
    <location>
        <position position="176"/>
    </location>
</feature>
<dbReference type="GO" id="GO:0005886">
    <property type="term" value="C:plasma membrane"/>
    <property type="evidence" value="ECO:0007669"/>
    <property type="project" value="TreeGrafter"/>
</dbReference>
<dbReference type="PANTHER" id="PTHR24365:SF422">
    <property type="entry name" value="TOLL-LIKE RECEPTOR 6"/>
    <property type="match status" value="1"/>
</dbReference>
<organism evidence="15 16">
    <name type="scientific">Polypterus senegalus</name>
    <name type="common">Senegal bichir</name>
    <dbReference type="NCBI Taxonomy" id="55291"/>
    <lineage>
        <taxon>Eukaryota</taxon>
        <taxon>Metazoa</taxon>
        <taxon>Chordata</taxon>
        <taxon>Craniata</taxon>
        <taxon>Vertebrata</taxon>
        <taxon>Euteleostomi</taxon>
        <taxon>Actinopterygii</taxon>
        <taxon>Polypteriformes</taxon>
        <taxon>Polypteridae</taxon>
        <taxon>Polypterus</taxon>
    </lineage>
</organism>
<keyword evidence="10" id="KW-0472">Membrane</keyword>
<keyword evidence="16" id="KW-1185">Reference proteome</keyword>
<evidence type="ECO:0000256" key="3">
    <source>
        <dbReference type="ARBA" id="ARBA00022588"/>
    </source>
</evidence>
<dbReference type="InterPro" id="IPR035897">
    <property type="entry name" value="Toll_tir_struct_dom_sf"/>
</dbReference>
<evidence type="ECO:0000259" key="14">
    <source>
        <dbReference type="PROSITE" id="PS50104"/>
    </source>
</evidence>
<gene>
    <name evidence="15" type="primary">Tlr1_0</name>
    <name evidence="15" type="ORF">GTO96_0016697</name>
</gene>
<dbReference type="SUPFAM" id="SSF52200">
    <property type="entry name" value="Toll/Interleukin receptor TIR domain"/>
    <property type="match status" value="1"/>
</dbReference>
<proteinExistence type="inferred from homology"/>
<dbReference type="PROSITE" id="PS50104">
    <property type="entry name" value="TIR"/>
    <property type="match status" value="1"/>
</dbReference>
<keyword evidence="3" id="KW-0399">Innate immunity</keyword>
<feature type="domain" description="TIR" evidence="14">
    <location>
        <begin position="24"/>
        <end position="166"/>
    </location>
</feature>
<evidence type="ECO:0000256" key="2">
    <source>
        <dbReference type="ARBA" id="ARBA00009634"/>
    </source>
</evidence>
<dbReference type="EMBL" id="JAATIS010001721">
    <property type="protein sequence ID" value="KAG2466035.1"/>
    <property type="molecule type" value="Genomic_DNA"/>
</dbReference>
<evidence type="ECO:0000256" key="6">
    <source>
        <dbReference type="ARBA" id="ARBA00022729"/>
    </source>
</evidence>
<keyword evidence="5" id="KW-0812">Transmembrane</keyword>
<dbReference type="FunFam" id="3.40.50.10140:FF:000001">
    <property type="entry name" value="Toll-like receptor 2"/>
    <property type="match status" value="1"/>
</dbReference>
<keyword evidence="7" id="KW-0677">Repeat</keyword>
<comment type="similarity">
    <text evidence="2">Belongs to the Toll-like receptor family.</text>
</comment>
<comment type="caution">
    <text evidence="15">The sequence shown here is derived from an EMBL/GenBank/DDBJ whole genome shotgun (WGS) entry which is preliminary data.</text>
</comment>
<dbReference type="PRINTS" id="PR01537">
    <property type="entry name" value="INTRLKN1R1F"/>
</dbReference>
<evidence type="ECO:0000256" key="9">
    <source>
        <dbReference type="ARBA" id="ARBA00022989"/>
    </source>
</evidence>